<protein>
    <submittedName>
        <fullName evidence="1">Uncharacterized protein</fullName>
    </submittedName>
</protein>
<keyword evidence="2" id="KW-1185">Reference proteome</keyword>
<evidence type="ECO:0000313" key="2">
    <source>
        <dbReference type="Proteomes" id="UP000800094"/>
    </source>
</evidence>
<sequence length="117" mass="13834">MHRIFKNMKRTTAARQARAAYESKAIAAGHGSELESHMWRFRRLVRDEMYALASTYPSLTWKELPTKQIHTIKERVNAQLREEGIPEVGEDLMFYQMEISLMAYKIRTNREEKEEAE</sequence>
<name>A0A6A6I191_9PLEO</name>
<dbReference type="GeneID" id="54572660"/>
<dbReference type="OrthoDB" id="3799196at2759"/>
<proteinExistence type="predicted"/>
<dbReference type="EMBL" id="ML987204">
    <property type="protein sequence ID" value="KAF2243643.1"/>
    <property type="molecule type" value="Genomic_DNA"/>
</dbReference>
<reference evidence="1" key="1">
    <citation type="journal article" date="2020" name="Stud. Mycol.">
        <title>101 Dothideomycetes genomes: a test case for predicting lifestyles and emergence of pathogens.</title>
        <authorList>
            <person name="Haridas S."/>
            <person name="Albert R."/>
            <person name="Binder M."/>
            <person name="Bloem J."/>
            <person name="Labutti K."/>
            <person name="Salamov A."/>
            <person name="Andreopoulos B."/>
            <person name="Baker S."/>
            <person name="Barry K."/>
            <person name="Bills G."/>
            <person name="Bluhm B."/>
            <person name="Cannon C."/>
            <person name="Castanera R."/>
            <person name="Culley D."/>
            <person name="Daum C."/>
            <person name="Ezra D."/>
            <person name="Gonzalez J."/>
            <person name="Henrissat B."/>
            <person name="Kuo A."/>
            <person name="Liang C."/>
            <person name="Lipzen A."/>
            <person name="Lutzoni F."/>
            <person name="Magnuson J."/>
            <person name="Mondo S."/>
            <person name="Nolan M."/>
            <person name="Ohm R."/>
            <person name="Pangilinan J."/>
            <person name="Park H.-J."/>
            <person name="Ramirez L."/>
            <person name="Alfaro M."/>
            <person name="Sun H."/>
            <person name="Tritt A."/>
            <person name="Yoshinaga Y."/>
            <person name="Zwiers L.-H."/>
            <person name="Turgeon B."/>
            <person name="Goodwin S."/>
            <person name="Spatafora J."/>
            <person name="Crous P."/>
            <person name="Grigoriev I."/>
        </authorList>
    </citation>
    <scope>NUCLEOTIDE SEQUENCE</scope>
    <source>
        <strain evidence="1">CBS 122368</strain>
    </source>
</reference>
<dbReference type="RefSeq" id="XP_033678647.1">
    <property type="nucleotide sequence ID" value="XM_033819330.1"/>
</dbReference>
<dbReference type="Proteomes" id="UP000800094">
    <property type="component" value="Unassembled WGS sequence"/>
</dbReference>
<dbReference type="AlphaFoldDB" id="A0A6A6I191"/>
<gene>
    <name evidence="1" type="ORF">BU26DRAFT_106237</name>
</gene>
<accession>A0A6A6I191</accession>
<evidence type="ECO:0000313" key="1">
    <source>
        <dbReference type="EMBL" id="KAF2243643.1"/>
    </source>
</evidence>
<organism evidence="1 2">
    <name type="scientific">Trematosphaeria pertusa</name>
    <dbReference type="NCBI Taxonomy" id="390896"/>
    <lineage>
        <taxon>Eukaryota</taxon>
        <taxon>Fungi</taxon>
        <taxon>Dikarya</taxon>
        <taxon>Ascomycota</taxon>
        <taxon>Pezizomycotina</taxon>
        <taxon>Dothideomycetes</taxon>
        <taxon>Pleosporomycetidae</taxon>
        <taxon>Pleosporales</taxon>
        <taxon>Massarineae</taxon>
        <taxon>Trematosphaeriaceae</taxon>
        <taxon>Trematosphaeria</taxon>
    </lineage>
</organism>